<proteinExistence type="predicted"/>
<dbReference type="GO" id="GO:0035438">
    <property type="term" value="F:cyclic-di-GMP binding"/>
    <property type="evidence" value="ECO:0007669"/>
    <property type="project" value="InterPro"/>
</dbReference>
<organism evidence="2 3">
    <name type="scientific">Chitinivorax tropicus</name>
    <dbReference type="NCBI Taxonomy" id="714531"/>
    <lineage>
        <taxon>Bacteria</taxon>
        <taxon>Pseudomonadati</taxon>
        <taxon>Pseudomonadota</taxon>
        <taxon>Betaproteobacteria</taxon>
        <taxon>Chitinivorax</taxon>
    </lineage>
</organism>
<dbReference type="SUPFAM" id="SSF141371">
    <property type="entry name" value="PilZ domain-like"/>
    <property type="match status" value="1"/>
</dbReference>
<dbReference type="RefSeq" id="WP_184034681.1">
    <property type="nucleotide sequence ID" value="NZ_JACHHY010000002.1"/>
</dbReference>
<evidence type="ECO:0000313" key="3">
    <source>
        <dbReference type="Proteomes" id="UP000575898"/>
    </source>
</evidence>
<dbReference type="Pfam" id="PF07238">
    <property type="entry name" value="PilZ"/>
    <property type="match status" value="1"/>
</dbReference>
<reference evidence="2 3" key="1">
    <citation type="submission" date="2020-08" db="EMBL/GenBank/DDBJ databases">
        <title>Genomic Encyclopedia of Type Strains, Phase IV (KMG-IV): sequencing the most valuable type-strain genomes for metagenomic binning, comparative biology and taxonomic classification.</title>
        <authorList>
            <person name="Goeker M."/>
        </authorList>
    </citation>
    <scope>NUCLEOTIDE SEQUENCE [LARGE SCALE GENOMIC DNA]</scope>
    <source>
        <strain evidence="2 3">DSM 27165</strain>
    </source>
</reference>
<gene>
    <name evidence="2" type="ORF">HNQ59_000477</name>
</gene>
<evidence type="ECO:0000313" key="2">
    <source>
        <dbReference type="EMBL" id="MBB5017215.1"/>
    </source>
</evidence>
<dbReference type="Gene3D" id="2.40.10.220">
    <property type="entry name" value="predicted glycosyltransferase like domains"/>
    <property type="match status" value="1"/>
</dbReference>
<dbReference type="EMBL" id="JACHHY010000002">
    <property type="protein sequence ID" value="MBB5017215.1"/>
    <property type="molecule type" value="Genomic_DNA"/>
</dbReference>
<evidence type="ECO:0000259" key="1">
    <source>
        <dbReference type="Pfam" id="PF07238"/>
    </source>
</evidence>
<comment type="caution">
    <text evidence="2">The sequence shown here is derived from an EMBL/GenBank/DDBJ whole genome shotgun (WGS) entry which is preliminary data.</text>
</comment>
<dbReference type="Proteomes" id="UP000575898">
    <property type="component" value="Unassembled WGS sequence"/>
</dbReference>
<dbReference type="AlphaFoldDB" id="A0A840MI66"/>
<feature type="domain" description="PilZ" evidence="1">
    <location>
        <begin position="4"/>
        <end position="106"/>
    </location>
</feature>
<accession>A0A840MI66</accession>
<keyword evidence="3" id="KW-1185">Reference proteome</keyword>
<sequence length="109" mass="12134">MSEKRVYARKTIRGTGSIADARGESWEPVTIFDLSQGGVGFHTKSSLTVGQARMLRFSIPIEPPLEVSTTIRIVYCTPHPHLGGYRVGGEFKKLDQEKLDAIIMLVNHH</sequence>
<dbReference type="InterPro" id="IPR009875">
    <property type="entry name" value="PilZ_domain"/>
</dbReference>
<name>A0A840MI66_9PROT</name>
<protein>
    <recommendedName>
        <fullName evidence="1">PilZ domain-containing protein</fullName>
    </recommendedName>
</protein>